<evidence type="ECO:0000313" key="3">
    <source>
        <dbReference type="Proteomes" id="UP000250235"/>
    </source>
</evidence>
<feature type="compositionally biased region" description="Polar residues" evidence="1">
    <location>
        <begin position="137"/>
        <end position="149"/>
    </location>
</feature>
<evidence type="ECO:0000313" key="2">
    <source>
        <dbReference type="EMBL" id="KZV39263.1"/>
    </source>
</evidence>
<protein>
    <submittedName>
        <fullName evidence="2">Zinc finger CCCH domain-containing protein 64-like</fullName>
    </submittedName>
</protein>
<proteinExistence type="predicted"/>
<dbReference type="AlphaFoldDB" id="A0A2Z7BXA1"/>
<keyword evidence="3" id="KW-1185">Reference proteome</keyword>
<feature type="region of interest" description="Disordered" evidence="1">
    <location>
        <begin position="137"/>
        <end position="157"/>
    </location>
</feature>
<dbReference type="Proteomes" id="UP000250235">
    <property type="component" value="Unassembled WGS sequence"/>
</dbReference>
<accession>A0A2Z7BXA1</accession>
<name>A0A2Z7BXA1_9LAMI</name>
<feature type="compositionally biased region" description="Polar residues" evidence="1">
    <location>
        <begin position="251"/>
        <end position="264"/>
    </location>
</feature>
<reference evidence="2 3" key="1">
    <citation type="journal article" date="2015" name="Proc. Natl. Acad. Sci. U.S.A.">
        <title>The resurrection genome of Boea hygrometrica: A blueprint for survival of dehydration.</title>
        <authorList>
            <person name="Xiao L."/>
            <person name="Yang G."/>
            <person name="Zhang L."/>
            <person name="Yang X."/>
            <person name="Zhao S."/>
            <person name="Ji Z."/>
            <person name="Zhou Q."/>
            <person name="Hu M."/>
            <person name="Wang Y."/>
            <person name="Chen M."/>
            <person name="Xu Y."/>
            <person name="Jin H."/>
            <person name="Xiao X."/>
            <person name="Hu G."/>
            <person name="Bao F."/>
            <person name="Hu Y."/>
            <person name="Wan P."/>
            <person name="Li L."/>
            <person name="Deng X."/>
            <person name="Kuang T."/>
            <person name="Xiang C."/>
            <person name="Zhu J.K."/>
            <person name="Oliver M.J."/>
            <person name="He Y."/>
        </authorList>
    </citation>
    <scope>NUCLEOTIDE SEQUENCE [LARGE SCALE GENOMIC DNA]</scope>
    <source>
        <strain evidence="3">cv. XS01</strain>
    </source>
</reference>
<sequence>MAASFFVNAMQVNFISVLTMENSGMVRIFKSLEGTRLKGFWRHDSVNESAVVEFFANAKVIAGTIISFIDNRKLALAKDVFVEVFLLPTEGMTRFLDIPKETVVEMRSKFSGSDVPFRAPTGGDKELDAGEIEVTKETNPVGENTSTTTDPDEHVEKQAGDTSTVAIGEEHMDNSNRTEMEPVTNEGAIVIDPAAKVKGMFEDVALPNPVEEHCQLMLKTAWEDVSSRTAVYDEWVHLRTMPRGTAAAGAQRSSLPVGTKSSGPSPAPFKPSEPRGSACSIF</sequence>
<organism evidence="2 3">
    <name type="scientific">Dorcoceras hygrometricum</name>
    <dbReference type="NCBI Taxonomy" id="472368"/>
    <lineage>
        <taxon>Eukaryota</taxon>
        <taxon>Viridiplantae</taxon>
        <taxon>Streptophyta</taxon>
        <taxon>Embryophyta</taxon>
        <taxon>Tracheophyta</taxon>
        <taxon>Spermatophyta</taxon>
        <taxon>Magnoliopsida</taxon>
        <taxon>eudicotyledons</taxon>
        <taxon>Gunneridae</taxon>
        <taxon>Pentapetalae</taxon>
        <taxon>asterids</taxon>
        <taxon>lamiids</taxon>
        <taxon>Lamiales</taxon>
        <taxon>Gesneriaceae</taxon>
        <taxon>Didymocarpoideae</taxon>
        <taxon>Trichosporeae</taxon>
        <taxon>Loxocarpinae</taxon>
        <taxon>Dorcoceras</taxon>
    </lineage>
</organism>
<feature type="region of interest" description="Disordered" evidence="1">
    <location>
        <begin position="246"/>
        <end position="282"/>
    </location>
</feature>
<evidence type="ECO:0000256" key="1">
    <source>
        <dbReference type="SAM" id="MobiDB-lite"/>
    </source>
</evidence>
<dbReference type="EMBL" id="KV001286">
    <property type="protein sequence ID" value="KZV39263.1"/>
    <property type="molecule type" value="Genomic_DNA"/>
</dbReference>
<gene>
    <name evidence="2" type="ORF">F511_14564</name>
</gene>
<dbReference type="OrthoDB" id="1751168at2759"/>